<sequence>MSGAAEGIAGLALSAVSVAALFTTCIECFDIIVAGKNFSEDYEQLCTLFSLQRARFGLWGESVGVIPNPCDGRRLRYDERIDRPDIRPGAERVLNNITSLLQEAGRVDEKYGLKEEVSNSSGLSTSRGIDVFKAPFDRFKSRIRVHQKNTSAWKVTQWAIHDAKKFEALINRLEKLVDGLESITRSLGLLEEQHARLELEINSISDTESLRLLRDASSSHNSTRHDVSDAASRRLVVVAESITEQRTLASRSIAQRTGTTFITANSRTPTSMRSFTPLIPGAYPVSADTRSRAHTQCNSSRIASSETRQITDHPPEADRLENRESMEIDLPQNQRLLRSLVQNAKSRKPLSFAAGDADYGKRLAIIKVKDDENWLRHSGNLLTHAHSGSSAAKRMFFDLRNIRTGKIPFVSAAPMQDSLDRVLAGIEDPPETPYEGGVFWITVKLSEIDPLGPPLMRFQTKIYHPNISPKGHICADYKEKWNSVLSAGSTDGPVQNPADLWYRRKSGETLWSLGALLTALCGLLATPDVDDPLVPEIAQKYLEDYGGYCQNAKLYTQLYATGETPEERSLIFLEDGPKEGFDHAKTMLPMSKKEPDVDVVSLQRSLREIYDNPFPRSDSGQSLGFEDGDINSYPDVPEAPLIMARRLYTPHMAA</sequence>
<feature type="compositionally biased region" description="Polar residues" evidence="2">
    <location>
        <begin position="297"/>
        <end position="308"/>
    </location>
</feature>
<evidence type="ECO:0000256" key="2">
    <source>
        <dbReference type="SAM" id="MobiDB-lite"/>
    </source>
</evidence>
<dbReference type="PROSITE" id="PS50127">
    <property type="entry name" value="UBC_2"/>
    <property type="match status" value="1"/>
</dbReference>
<name>A0A1L7XLM3_9HELO</name>
<feature type="compositionally biased region" description="Basic and acidic residues" evidence="2">
    <location>
        <begin position="309"/>
        <end position="324"/>
    </location>
</feature>
<feature type="coiled-coil region" evidence="1">
    <location>
        <begin position="163"/>
        <end position="207"/>
    </location>
</feature>
<organism evidence="4 5">
    <name type="scientific">Phialocephala subalpina</name>
    <dbReference type="NCBI Taxonomy" id="576137"/>
    <lineage>
        <taxon>Eukaryota</taxon>
        <taxon>Fungi</taxon>
        <taxon>Dikarya</taxon>
        <taxon>Ascomycota</taxon>
        <taxon>Pezizomycotina</taxon>
        <taxon>Leotiomycetes</taxon>
        <taxon>Helotiales</taxon>
        <taxon>Mollisiaceae</taxon>
        <taxon>Phialocephala</taxon>
        <taxon>Phialocephala fortinii species complex</taxon>
    </lineage>
</organism>
<evidence type="ECO:0000259" key="3">
    <source>
        <dbReference type="PROSITE" id="PS50127"/>
    </source>
</evidence>
<feature type="domain" description="UBC core" evidence="3">
    <location>
        <begin position="390"/>
        <end position="561"/>
    </location>
</feature>
<dbReference type="AlphaFoldDB" id="A0A1L7XLM3"/>
<dbReference type="InterPro" id="IPR029498">
    <property type="entry name" value="HeLo_dom"/>
</dbReference>
<reference evidence="4 5" key="1">
    <citation type="submission" date="2016-03" db="EMBL/GenBank/DDBJ databases">
        <authorList>
            <person name="Ploux O."/>
        </authorList>
    </citation>
    <scope>NUCLEOTIDE SEQUENCE [LARGE SCALE GENOMIC DNA]</scope>
    <source>
        <strain evidence="4 5">UAMH 11012</strain>
    </source>
</reference>
<dbReference type="Gene3D" id="1.20.120.1020">
    <property type="entry name" value="Prion-inhibition and propagation, HeLo domain"/>
    <property type="match status" value="1"/>
</dbReference>
<dbReference type="InterPro" id="IPR000608">
    <property type="entry name" value="UBC"/>
</dbReference>
<evidence type="ECO:0000256" key="1">
    <source>
        <dbReference type="SAM" id="Coils"/>
    </source>
</evidence>
<feature type="region of interest" description="Disordered" evidence="2">
    <location>
        <begin position="297"/>
        <end position="324"/>
    </location>
</feature>
<dbReference type="Pfam" id="PF14479">
    <property type="entry name" value="HeLo"/>
    <property type="match status" value="1"/>
</dbReference>
<dbReference type="OrthoDB" id="20872at2759"/>
<dbReference type="SUPFAM" id="SSF54495">
    <property type="entry name" value="UBC-like"/>
    <property type="match status" value="1"/>
</dbReference>
<dbReference type="Pfam" id="PF00179">
    <property type="entry name" value="UQ_con"/>
    <property type="match status" value="1"/>
</dbReference>
<evidence type="ECO:0000313" key="4">
    <source>
        <dbReference type="EMBL" id="CZR65939.1"/>
    </source>
</evidence>
<accession>A0A1L7XLM3</accession>
<keyword evidence="1" id="KW-0175">Coiled coil</keyword>
<protein>
    <submittedName>
        <fullName evidence="4">Related to ubiquitin conjugating enzyme ubc1</fullName>
    </submittedName>
</protein>
<dbReference type="PANTHER" id="PTHR24068">
    <property type="entry name" value="UBIQUITIN-CONJUGATING ENZYME E2"/>
    <property type="match status" value="1"/>
</dbReference>
<proteinExistence type="predicted"/>
<dbReference type="Proteomes" id="UP000184330">
    <property type="component" value="Unassembled WGS sequence"/>
</dbReference>
<dbReference type="InterPro" id="IPR038305">
    <property type="entry name" value="HeLo_sf"/>
</dbReference>
<evidence type="ECO:0000313" key="5">
    <source>
        <dbReference type="Proteomes" id="UP000184330"/>
    </source>
</evidence>
<dbReference type="SMART" id="SM00212">
    <property type="entry name" value="UBCc"/>
    <property type="match status" value="1"/>
</dbReference>
<gene>
    <name evidence="4" type="ORF">PAC_15839</name>
</gene>
<dbReference type="Gene3D" id="3.10.110.10">
    <property type="entry name" value="Ubiquitin Conjugating Enzyme"/>
    <property type="match status" value="1"/>
</dbReference>
<dbReference type="InterPro" id="IPR016135">
    <property type="entry name" value="UBQ-conjugating_enzyme/RWD"/>
</dbReference>
<dbReference type="STRING" id="576137.A0A1L7XLM3"/>
<keyword evidence="5" id="KW-1185">Reference proteome</keyword>
<dbReference type="EMBL" id="FJOG01000034">
    <property type="protein sequence ID" value="CZR65939.1"/>
    <property type="molecule type" value="Genomic_DNA"/>
</dbReference>